<protein>
    <submittedName>
        <fullName evidence="2">Predicted protein</fullName>
    </submittedName>
</protein>
<dbReference type="EMBL" id="GG738857">
    <property type="protein sequence ID" value="EFC46734.1"/>
    <property type="molecule type" value="Genomic_DNA"/>
</dbReference>
<feature type="compositionally biased region" description="Acidic residues" evidence="1">
    <location>
        <begin position="663"/>
        <end position="673"/>
    </location>
</feature>
<dbReference type="RefSeq" id="XP_002679478.1">
    <property type="nucleotide sequence ID" value="XM_002679432.1"/>
</dbReference>
<gene>
    <name evidence="2" type="ORF">NAEGRDRAFT_57483</name>
</gene>
<dbReference type="VEuPathDB" id="AmoebaDB:NAEGRDRAFT_57483"/>
<dbReference type="GeneID" id="8860079"/>
<sequence>MKKLLSFTSQKVAPSCLGTFSHQPLLSFSLATTTTQSNLLTECTNNNQKRFGSKHIYIRGKLHYQKKLEQEKKVSKLSDKSKAAYRSNAERSQSFAWTPSTPTQELYQKNMLEFKNSRKRPSAQQFLDMLATVQSADDFNYAMRYWRTLCLRRIKFTAQSTEAILEAMEKYDENHPQTSIELFDAFQEVESSLDAAVKKRVLNYLQVQSLGAVEEEEMAQQSLFGEFDSGSNHVVGSVAGSSSNHNTTPIMMNNGHPQSMLQPNFLLSPLLSMSLNPMHTMNPLYGVSIPPIAHPLGSNGSLSLLGMLNPLGAPPPPLHTPQQPSVSYGHKVMPKEEAIEEEQDSYEVYDDDKQEPTEFPTLAQEDVTNEQRLDEILTGLSITEEQERIKYYVQHGVKYPFVAQWRNPLIHSIRENVIVKHVVDFNPYFGIVVIVEPLYLSHDKKKKKSTVDDLRRTGFYVHAVDLYGMKKKSVIGRLLDDHRKYIKRCVLVNQTKECFESNDVLILKTKCETKIPKINEITSLINSAVKLKSSDDSDLVTIVNRYESHGGNPPQKLNKKIDVVKALEVEDINERITALCPPGTGCINDLSTLVRYATTCCKFPFDAKVTSLYSFLNDQQVEFTVSVNSVNYRCKQGIIFKATITSGTLSPIDGRFKVHIDNDDDAGSDDDDEPYRKKRKMSGSTPFDTYTGTTIKVDSSRLRVDDSTKSVNLTVLMDYQTWFIHSTLLDEKKIDEQWTNLRFYLQFVD</sequence>
<proteinExistence type="predicted"/>
<name>D2V8R2_NAEGR</name>
<evidence type="ECO:0000313" key="3">
    <source>
        <dbReference type="Proteomes" id="UP000006671"/>
    </source>
</evidence>
<evidence type="ECO:0000313" key="2">
    <source>
        <dbReference type="EMBL" id="EFC46734.1"/>
    </source>
</evidence>
<dbReference type="KEGG" id="ngr:NAEGRDRAFT_57483"/>
<dbReference type="Proteomes" id="UP000006671">
    <property type="component" value="Unassembled WGS sequence"/>
</dbReference>
<dbReference type="AlphaFoldDB" id="D2V8R2"/>
<dbReference type="OrthoDB" id="10293276at2759"/>
<feature type="region of interest" description="Disordered" evidence="1">
    <location>
        <begin position="663"/>
        <end position="684"/>
    </location>
</feature>
<reference evidence="2 3" key="1">
    <citation type="journal article" date="2010" name="Cell">
        <title>The genome of Naegleria gruberi illuminates early eukaryotic versatility.</title>
        <authorList>
            <person name="Fritz-Laylin L.K."/>
            <person name="Prochnik S.E."/>
            <person name="Ginger M.L."/>
            <person name="Dacks J.B."/>
            <person name="Carpenter M.L."/>
            <person name="Field M.C."/>
            <person name="Kuo A."/>
            <person name="Paredez A."/>
            <person name="Chapman J."/>
            <person name="Pham J."/>
            <person name="Shu S."/>
            <person name="Neupane R."/>
            <person name="Cipriano M."/>
            <person name="Mancuso J."/>
            <person name="Tu H."/>
            <person name="Salamov A."/>
            <person name="Lindquist E."/>
            <person name="Shapiro H."/>
            <person name="Lucas S."/>
            <person name="Grigoriev I.V."/>
            <person name="Cande W.Z."/>
            <person name="Fulton C."/>
            <person name="Rokhsar D.S."/>
            <person name="Dawson S.C."/>
        </authorList>
    </citation>
    <scope>NUCLEOTIDE SEQUENCE [LARGE SCALE GENOMIC DNA]</scope>
    <source>
        <strain evidence="2 3">NEG-M</strain>
    </source>
</reference>
<evidence type="ECO:0000256" key="1">
    <source>
        <dbReference type="SAM" id="MobiDB-lite"/>
    </source>
</evidence>
<keyword evidence="3" id="KW-1185">Reference proteome</keyword>
<accession>D2V8R2</accession>
<organism evidence="3">
    <name type="scientific">Naegleria gruberi</name>
    <name type="common">Amoeba</name>
    <dbReference type="NCBI Taxonomy" id="5762"/>
    <lineage>
        <taxon>Eukaryota</taxon>
        <taxon>Discoba</taxon>
        <taxon>Heterolobosea</taxon>
        <taxon>Tetramitia</taxon>
        <taxon>Eutetramitia</taxon>
        <taxon>Vahlkampfiidae</taxon>
        <taxon>Naegleria</taxon>
    </lineage>
</organism>
<dbReference type="InParanoid" id="D2V8R2"/>